<evidence type="ECO:0000313" key="2">
    <source>
        <dbReference type="Proteomes" id="UP000325811"/>
    </source>
</evidence>
<dbReference type="EMBL" id="LR699554">
    <property type="protein sequence ID" value="VVD32860.1"/>
    <property type="molecule type" value="Genomic_DNA"/>
</dbReference>
<gene>
    <name evidence="1" type="ORF">PDMSB3_1576</name>
</gene>
<evidence type="ECO:0000313" key="1">
    <source>
        <dbReference type="EMBL" id="VVD32860.1"/>
    </source>
</evidence>
<accession>A0A5Q4ZTW7</accession>
<sequence>MGDAGALCFQADAPCSSHLRYTAVDRLLPPFGDWGSASDAGGFSAIRKLAAAKHFLVNE</sequence>
<name>A0A5Q4ZTW7_9BURK</name>
<dbReference type="KEGG" id="pdio:PDMSB3_1576.1"/>
<reference evidence="1 2" key="1">
    <citation type="submission" date="2019-08" db="EMBL/GenBank/DDBJ databases">
        <authorList>
            <person name="Herpell B J."/>
        </authorList>
    </citation>
    <scope>NUCLEOTIDE SEQUENCE [LARGE SCALE GENOMIC DNA]</scope>
    <source>
        <strain evidence="2">Msb3</strain>
    </source>
</reference>
<protein>
    <submittedName>
        <fullName evidence="1">Uncharacterized protein</fullName>
    </submittedName>
</protein>
<dbReference type="AlphaFoldDB" id="A0A5Q4ZTW7"/>
<organism evidence="1 2">
    <name type="scientific">Paraburkholderia dioscoreae</name>
    <dbReference type="NCBI Taxonomy" id="2604047"/>
    <lineage>
        <taxon>Bacteria</taxon>
        <taxon>Pseudomonadati</taxon>
        <taxon>Pseudomonadota</taxon>
        <taxon>Betaproteobacteria</taxon>
        <taxon>Burkholderiales</taxon>
        <taxon>Burkholderiaceae</taxon>
        <taxon>Paraburkholderia</taxon>
    </lineage>
</organism>
<dbReference type="Proteomes" id="UP000325811">
    <property type="component" value="Chromosome II"/>
</dbReference>
<proteinExistence type="predicted"/>
<keyword evidence="2" id="KW-1185">Reference proteome</keyword>